<evidence type="ECO:0000313" key="2">
    <source>
        <dbReference type="EMBL" id="KAG0293535.1"/>
    </source>
</evidence>
<organism evidence="2 3">
    <name type="scientific">Linnemannia gamsii</name>
    <dbReference type="NCBI Taxonomy" id="64522"/>
    <lineage>
        <taxon>Eukaryota</taxon>
        <taxon>Fungi</taxon>
        <taxon>Fungi incertae sedis</taxon>
        <taxon>Mucoromycota</taxon>
        <taxon>Mortierellomycotina</taxon>
        <taxon>Mortierellomycetes</taxon>
        <taxon>Mortierellales</taxon>
        <taxon>Mortierellaceae</taxon>
        <taxon>Linnemannia</taxon>
    </lineage>
</organism>
<dbReference type="Proteomes" id="UP001194696">
    <property type="component" value="Unassembled WGS sequence"/>
</dbReference>
<accession>A0ABQ7K8I8</accession>
<sequence>MSFIDSIGSRAGLMAPSPEILLRNCHEDIQQVLEIWGIISYPSPSAHSSNNGRHDHTPLDSPISVDGDDMSRQLGHGKEFSSNSLNTQQQHRYDNVSVDMLALLESSTKAISSIRTYSMHAPVLSASALTIHRQAALSVIEMLSVMEQDNRVLDSENEMDHPEDYCYARLSFGDLEFERAEMKEYLAIVQEHLFKPQVEKIETQLEQLLISSGPNGGSEAGVTAGALPKWINDDEWTTEEGEQISLERCHAFLDFFKPATRESLPSPSTDKAGFLNALSDGYVVCMVFNAFIRLTNMPFGVVDKVHEDTTRTWRGADNWRFLIQACKFRLEFKIDQGSFKPIDIVKQTEQGRQQLETWVKLIVTRGIHEAKETLESKKVASPVLAPTVFIDF</sequence>
<dbReference type="PANTHER" id="PTHR38702">
    <property type="entry name" value="CALPONIN-HOMOLOGY (CH) DOMAIN-CONTAINING PROTEIN"/>
    <property type="match status" value="1"/>
</dbReference>
<gene>
    <name evidence="2" type="ORF">BGZ96_002704</name>
</gene>
<evidence type="ECO:0000256" key="1">
    <source>
        <dbReference type="SAM" id="MobiDB-lite"/>
    </source>
</evidence>
<dbReference type="EMBL" id="JAAAIM010000152">
    <property type="protein sequence ID" value="KAG0293535.1"/>
    <property type="molecule type" value="Genomic_DNA"/>
</dbReference>
<comment type="caution">
    <text evidence="2">The sequence shown here is derived from an EMBL/GenBank/DDBJ whole genome shotgun (WGS) entry which is preliminary data.</text>
</comment>
<keyword evidence="3" id="KW-1185">Reference proteome</keyword>
<proteinExistence type="predicted"/>
<dbReference type="PANTHER" id="PTHR38702:SF1">
    <property type="entry name" value="CALPONIN-HOMOLOGY (CH) DOMAIN-CONTAINING PROTEIN"/>
    <property type="match status" value="1"/>
</dbReference>
<feature type="region of interest" description="Disordered" evidence="1">
    <location>
        <begin position="46"/>
        <end position="88"/>
    </location>
</feature>
<name>A0ABQ7K8I8_9FUNG</name>
<protein>
    <recommendedName>
        <fullName evidence="4">Calponin-homology (CH) domain-containing protein</fullName>
    </recommendedName>
</protein>
<evidence type="ECO:0000313" key="3">
    <source>
        <dbReference type="Proteomes" id="UP001194696"/>
    </source>
</evidence>
<reference evidence="2 3" key="1">
    <citation type="journal article" date="2020" name="Fungal Divers.">
        <title>Resolving the Mortierellaceae phylogeny through synthesis of multi-gene phylogenetics and phylogenomics.</title>
        <authorList>
            <person name="Vandepol N."/>
            <person name="Liber J."/>
            <person name="Desiro A."/>
            <person name="Na H."/>
            <person name="Kennedy M."/>
            <person name="Barry K."/>
            <person name="Grigoriev I.V."/>
            <person name="Miller A.N."/>
            <person name="O'Donnell K."/>
            <person name="Stajich J.E."/>
            <person name="Bonito G."/>
        </authorList>
    </citation>
    <scope>NUCLEOTIDE SEQUENCE [LARGE SCALE GENOMIC DNA]</scope>
    <source>
        <strain evidence="2 3">AD045</strain>
    </source>
</reference>
<evidence type="ECO:0008006" key="4">
    <source>
        <dbReference type="Google" id="ProtNLM"/>
    </source>
</evidence>